<organism evidence="2 3">
    <name type="scientific">Cercospora zeae-maydis SCOH1-5</name>
    <dbReference type="NCBI Taxonomy" id="717836"/>
    <lineage>
        <taxon>Eukaryota</taxon>
        <taxon>Fungi</taxon>
        <taxon>Dikarya</taxon>
        <taxon>Ascomycota</taxon>
        <taxon>Pezizomycotina</taxon>
        <taxon>Dothideomycetes</taxon>
        <taxon>Dothideomycetidae</taxon>
        <taxon>Mycosphaerellales</taxon>
        <taxon>Mycosphaerellaceae</taxon>
        <taxon>Cercospora</taxon>
    </lineage>
</organism>
<evidence type="ECO:0000313" key="3">
    <source>
        <dbReference type="Proteomes" id="UP000799539"/>
    </source>
</evidence>
<reference evidence="2" key="1">
    <citation type="journal article" date="2020" name="Stud. Mycol.">
        <title>101 Dothideomycetes genomes: a test case for predicting lifestyles and emergence of pathogens.</title>
        <authorList>
            <person name="Haridas S."/>
            <person name="Albert R."/>
            <person name="Binder M."/>
            <person name="Bloem J."/>
            <person name="Labutti K."/>
            <person name="Salamov A."/>
            <person name="Andreopoulos B."/>
            <person name="Baker S."/>
            <person name="Barry K."/>
            <person name="Bills G."/>
            <person name="Bluhm B."/>
            <person name="Cannon C."/>
            <person name="Castanera R."/>
            <person name="Culley D."/>
            <person name="Daum C."/>
            <person name="Ezra D."/>
            <person name="Gonzalez J."/>
            <person name="Henrissat B."/>
            <person name="Kuo A."/>
            <person name="Liang C."/>
            <person name="Lipzen A."/>
            <person name="Lutzoni F."/>
            <person name="Magnuson J."/>
            <person name="Mondo S."/>
            <person name="Nolan M."/>
            <person name="Ohm R."/>
            <person name="Pangilinan J."/>
            <person name="Park H.-J."/>
            <person name="Ramirez L."/>
            <person name="Alfaro M."/>
            <person name="Sun H."/>
            <person name="Tritt A."/>
            <person name="Yoshinaga Y."/>
            <person name="Zwiers L.-H."/>
            <person name="Turgeon B."/>
            <person name="Goodwin S."/>
            <person name="Spatafora J."/>
            <person name="Crous P."/>
            <person name="Grigoriev I."/>
        </authorList>
    </citation>
    <scope>NUCLEOTIDE SEQUENCE</scope>
    <source>
        <strain evidence="2">SCOH1-5</strain>
    </source>
</reference>
<dbReference type="InterPro" id="IPR014839">
    <property type="entry name" value="Crt10"/>
</dbReference>
<dbReference type="EMBL" id="ML992688">
    <property type="protein sequence ID" value="KAF2209170.1"/>
    <property type="molecule type" value="Genomic_DNA"/>
</dbReference>
<feature type="compositionally biased region" description="Basic and acidic residues" evidence="1">
    <location>
        <begin position="345"/>
        <end position="356"/>
    </location>
</feature>
<accession>A0A6A6F791</accession>
<proteinExistence type="predicted"/>
<dbReference type="OrthoDB" id="5591786at2759"/>
<feature type="compositionally biased region" description="Polar residues" evidence="1">
    <location>
        <begin position="360"/>
        <end position="376"/>
    </location>
</feature>
<dbReference type="Pfam" id="PF08728">
    <property type="entry name" value="CRT10"/>
    <property type="match status" value="1"/>
</dbReference>
<feature type="region of interest" description="Disordered" evidence="1">
    <location>
        <begin position="345"/>
        <end position="408"/>
    </location>
</feature>
<keyword evidence="3" id="KW-1185">Reference proteome</keyword>
<protein>
    <submittedName>
        <fullName evidence="2">Uncharacterized protein</fullName>
    </submittedName>
</protein>
<dbReference type="Proteomes" id="UP000799539">
    <property type="component" value="Unassembled WGS sequence"/>
</dbReference>
<evidence type="ECO:0000256" key="1">
    <source>
        <dbReference type="SAM" id="MobiDB-lite"/>
    </source>
</evidence>
<evidence type="ECO:0000313" key="2">
    <source>
        <dbReference type="EMBL" id="KAF2209170.1"/>
    </source>
</evidence>
<gene>
    <name evidence="2" type="ORF">CERZMDRAFT_70319</name>
</gene>
<sequence length="639" mass="71570">MVGKRAFEQCTLVSTGVQKGDARWRKRLRGNDDIDDDDDDYAHAPPVGHWRCNLRQNLYFVAYSTDIYVYVPQYPTQAVPQKPALIVPSQPSSPGLRGTLDIRQPHSINHLVVQRLGNEEVVAAVRDDGDVNAFLVRHLVSAIERRARADNHMRPIADDLRPFFHTNVGQSAWGLAIHSHARIIAVSANTHNITIFKFGLARDTDHDTTHPDTAFRRNTASQIINGSTNIPHIAFCNTGDDPTARWLLTTDIGGNCRSIDLHTMRPNQTFRFGPVSSYLEPHDRLNSGWGISFLDERSFISEDNIDAALGLEKDDRLPGVQSNPGIWDISQTVSNVPRCADKFSAHRKNARQDRGRRATSRATPDSTSHSTRQPASSPLPREEDASMTMETESDESDEELEDASDSAESAYMAHLDGDDEGTEDSISFRSLYDGRRIYGNTPRAAYAERSVCDGLPCPILHCSVRNVYLLQPQLTRKTDGYLEAPTVGFTNALHQFVQGEHAWLNAFERLNMHCYIPAVGVVVLASQKGRAMILSLTKISKHAHYPAEMRDGHVETKTNYAMRIEHIVPFDSQEQALERPFQPLHGIAASPIQQGTPRLLEDQRRWRLMLMYADHSILSYEISRRASRDSAVDIGSVVV</sequence>
<dbReference type="AlphaFoldDB" id="A0A6A6F791"/>
<name>A0A6A6F791_9PEZI</name>
<feature type="compositionally biased region" description="Acidic residues" evidence="1">
    <location>
        <begin position="391"/>
        <end position="405"/>
    </location>
</feature>